<dbReference type="PANTHER" id="PTHR32361:SF9">
    <property type="entry name" value="FERRIC REDUCTASE TRANSMEMBRANE COMPONENT 3-RELATED"/>
    <property type="match status" value="1"/>
</dbReference>
<gene>
    <name evidence="4" type="ORF">J8A68_003688</name>
</gene>
<dbReference type="PANTHER" id="PTHR32361">
    <property type="entry name" value="FERRIC/CUPRIC REDUCTASE TRANSMEMBRANE COMPONENT"/>
    <property type="match status" value="1"/>
</dbReference>
<sequence length="119" mass="13709">NNLICLEEFSSRFVGSDISSSEISDKDSSREKVETLDDHEKSRLVELIKRELSHIEFKEGRPNIEELVREEVNNSAGSIGFVTCGHPVMVDELRYYCAQNISNPNKNRVDFYEQLQVWA</sequence>
<dbReference type="Pfam" id="PF08030">
    <property type="entry name" value="NAD_binding_6"/>
    <property type="match status" value="1"/>
</dbReference>
<evidence type="ECO:0000256" key="2">
    <source>
        <dbReference type="ARBA" id="ARBA00023002"/>
    </source>
</evidence>
<dbReference type="GO" id="GO:0015677">
    <property type="term" value="P:copper ion import"/>
    <property type="evidence" value="ECO:0007669"/>
    <property type="project" value="TreeGrafter"/>
</dbReference>
<dbReference type="GO" id="GO:0005886">
    <property type="term" value="C:plasma membrane"/>
    <property type="evidence" value="ECO:0007669"/>
    <property type="project" value="TreeGrafter"/>
</dbReference>
<accession>A0A8J5UW73</accession>
<keyword evidence="5" id="KW-1185">Reference proteome</keyword>
<protein>
    <recommendedName>
        <fullName evidence="3">Ferric reductase NAD binding domain-containing protein</fullName>
    </recommendedName>
</protein>
<dbReference type="AlphaFoldDB" id="A0A8J5UW73"/>
<dbReference type="GO" id="GO:0006879">
    <property type="term" value="P:intracellular iron ion homeostasis"/>
    <property type="evidence" value="ECO:0007669"/>
    <property type="project" value="TreeGrafter"/>
</dbReference>
<dbReference type="EMBL" id="JAGSYN010000162">
    <property type="protein sequence ID" value="KAG7662765.1"/>
    <property type="molecule type" value="Genomic_DNA"/>
</dbReference>
<dbReference type="GeneID" id="73470488"/>
<feature type="non-terminal residue" evidence="4">
    <location>
        <position position="1"/>
    </location>
</feature>
<evidence type="ECO:0000313" key="5">
    <source>
        <dbReference type="Proteomes" id="UP000694255"/>
    </source>
</evidence>
<evidence type="ECO:0000256" key="1">
    <source>
        <dbReference type="ARBA" id="ARBA00022448"/>
    </source>
</evidence>
<proteinExistence type="predicted"/>
<dbReference type="InterPro" id="IPR013121">
    <property type="entry name" value="Fe_red_NAD-bd_6"/>
</dbReference>
<dbReference type="InterPro" id="IPR051410">
    <property type="entry name" value="Ferric/Cupric_Reductase"/>
</dbReference>
<evidence type="ECO:0000259" key="3">
    <source>
        <dbReference type="Pfam" id="PF08030"/>
    </source>
</evidence>
<dbReference type="Proteomes" id="UP000694255">
    <property type="component" value="Unassembled WGS sequence"/>
</dbReference>
<evidence type="ECO:0000313" key="4">
    <source>
        <dbReference type="EMBL" id="KAG7662765.1"/>
    </source>
</evidence>
<comment type="caution">
    <text evidence="4">The sequence shown here is derived from an EMBL/GenBank/DDBJ whole genome shotgun (WGS) entry which is preliminary data.</text>
</comment>
<dbReference type="RefSeq" id="XP_049262998.1">
    <property type="nucleotide sequence ID" value="XM_049407568.1"/>
</dbReference>
<dbReference type="OrthoDB" id="167398at2759"/>
<keyword evidence="1" id="KW-0813">Transport</keyword>
<feature type="domain" description="Ferric reductase NAD binding" evidence="3">
    <location>
        <begin position="22"/>
        <end position="98"/>
    </location>
</feature>
<dbReference type="GO" id="GO:0006826">
    <property type="term" value="P:iron ion transport"/>
    <property type="evidence" value="ECO:0007669"/>
    <property type="project" value="TreeGrafter"/>
</dbReference>
<keyword evidence="2" id="KW-0560">Oxidoreductase</keyword>
<name>A0A8J5UW73_9ASCO</name>
<organism evidence="4 5">
    <name type="scientific">[Candida] subhashii</name>
    <dbReference type="NCBI Taxonomy" id="561895"/>
    <lineage>
        <taxon>Eukaryota</taxon>
        <taxon>Fungi</taxon>
        <taxon>Dikarya</taxon>
        <taxon>Ascomycota</taxon>
        <taxon>Saccharomycotina</taxon>
        <taxon>Pichiomycetes</taxon>
        <taxon>Debaryomycetaceae</taxon>
        <taxon>Spathaspora</taxon>
    </lineage>
</organism>
<dbReference type="GO" id="GO:0000293">
    <property type="term" value="F:ferric-chelate reductase activity"/>
    <property type="evidence" value="ECO:0007669"/>
    <property type="project" value="TreeGrafter"/>
</dbReference>
<reference evidence="4 5" key="1">
    <citation type="journal article" date="2021" name="DNA Res.">
        <title>Genome analysis of Candida subhashii reveals its hybrid nature and dual mitochondrial genome conformations.</title>
        <authorList>
            <person name="Mixao V."/>
            <person name="Hegedusova E."/>
            <person name="Saus E."/>
            <person name="Pryszcz L.P."/>
            <person name="Cillingova A."/>
            <person name="Nosek J."/>
            <person name="Gabaldon T."/>
        </authorList>
    </citation>
    <scope>NUCLEOTIDE SEQUENCE [LARGE SCALE GENOMIC DNA]</scope>
    <source>
        <strain evidence="4 5">CBS 10753</strain>
    </source>
</reference>